<organism evidence="9 10">
    <name type="scientific">Penicillium decumbens</name>
    <dbReference type="NCBI Taxonomy" id="69771"/>
    <lineage>
        <taxon>Eukaryota</taxon>
        <taxon>Fungi</taxon>
        <taxon>Dikarya</taxon>
        <taxon>Ascomycota</taxon>
        <taxon>Pezizomycotina</taxon>
        <taxon>Eurotiomycetes</taxon>
        <taxon>Eurotiomycetidae</taxon>
        <taxon>Eurotiales</taxon>
        <taxon>Aspergillaceae</taxon>
        <taxon>Penicillium</taxon>
    </lineage>
</organism>
<feature type="transmembrane region" description="Helical" evidence="7">
    <location>
        <begin position="58"/>
        <end position="81"/>
    </location>
</feature>
<evidence type="ECO:0000256" key="5">
    <source>
        <dbReference type="ARBA" id="ARBA00038359"/>
    </source>
</evidence>
<feature type="transmembrane region" description="Helical" evidence="7">
    <location>
        <begin position="101"/>
        <end position="124"/>
    </location>
</feature>
<feature type="compositionally biased region" description="Gly residues" evidence="6">
    <location>
        <begin position="350"/>
        <end position="365"/>
    </location>
</feature>
<keyword evidence="4 7" id="KW-0472">Membrane</keyword>
<evidence type="ECO:0000256" key="1">
    <source>
        <dbReference type="ARBA" id="ARBA00004141"/>
    </source>
</evidence>
<gene>
    <name evidence="9" type="ORF">PENDEC_c019G01722</name>
</gene>
<evidence type="ECO:0000256" key="6">
    <source>
        <dbReference type="SAM" id="MobiDB-lite"/>
    </source>
</evidence>
<name>A0A1V6P6Y5_PENDC</name>
<keyword evidence="2 7" id="KW-0812">Transmembrane</keyword>
<dbReference type="GO" id="GO:0016020">
    <property type="term" value="C:membrane"/>
    <property type="evidence" value="ECO:0007669"/>
    <property type="project" value="UniProtKB-SubCell"/>
</dbReference>
<comment type="caution">
    <text evidence="9">The sequence shown here is derived from an EMBL/GenBank/DDBJ whole genome shotgun (WGS) entry which is preliminary data.</text>
</comment>
<evidence type="ECO:0000256" key="2">
    <source>
        <dbReference type="ARBA" id="ARBA00022692"/>
    </source>
</evidence>
<keyword evidence="10" id="KW-1185">Reference proteome</keyword>
<evidence type="ECO:0000313" key="9">
    <source>
        <dbReference type="EMBL" id="OQD72751.1"/>
    </source>
</evidence>
<dbReference type="Proteomes" id="UP000191522">
    <property type="component" value="Unassembled WGS sequence"/>
</dbReference>
<keyword evidence="3 7" id="KW-1133">Transmembrane helix</keyword>
<protein>
    <recommendedName>
        <fullName evidence="8">Rhodopsin domain-containing protein</fullName>
    </recommendedName>
</protein>
<feature type="domain" description="Rhodopsin" evidence="8">
    <location>
        <begin position="42"/>
        <end position="279"/>
    </location>
</feature>
<evidence type="ECO:0000256" key="3">
    <source>
        <dbReference type="ARBA" id="ARBA00022989"/>
    </source>
</evidence>
<dbReference type="Pfam" id="PF20684">
    <property type="entry name" value="Fung_rhodopsin"/>
    <property type="match status" value="1"/>
</dbReference>
<dbReference type="InterPro" id="IPR052337">
    <property type="entry name" value="SAT4-like"/>
</dbReference>
<feature type="compositionally biased region" description="Polar residues" evidence="6">
    <location>
        <begin position="370"/>
        <end position="379"/>
    </location>
</feature>
<evidence type="ECO:0000259" key="8">
    <source>
        <dbReference type="Pfam" id="PF20684"/>
    </source>
</evidence>
<dbReference type="OMA" id="RIYHEYS"/>
<feature type="region of interest" description="Disordered" evidence="6">
    <location>
        <begin position="340"/>
        <end position="379"/>
    </location>
</feature>
<evidence type="ECO:0000313" key="10">
    <source>
        <dbReference type="Proteomes" id="UP000191522"/>
    </source>
</evidence>
<dbReference type="PANTHER" id="PTHR33048">
    <property type="entry name" value="PTH11-LIKE INTEGRAL MEMBRANE PROTEIN (AFU_ORTHOLOGUE AFUA_5G11245)"/>
    <property type="match status" value="1"/>
</dbReference>
<dbReference type="PANTHER" id="PTHR33048:SF159">
    <property type="entry name" value="MEMBRANE PROTEIN, PUTATIVE (AFU_ORTHOLOGUE AFUA_5G02860)-RELATED"/>
    <property type="match status" value="1"/>
</dbReference>
<accession>A0A1V6P6Y5</accession>
<feature type="transmembrane region" description="Helical" evidence="7">
    <location>
        <begin position="262"/>
        <end position="282"/>
    </location>
</feature>
<reference evidence="10" key="1">
    <citation type="journal article" date="2017" name="Nat. Microbiol.">
        <title>Global analysis of biosynthetic gene clusters reveals vast potential of secondary metabolite production in Penicillium species.</title>
        <authorList>
            <person name="Nielsen J.C."/>
            <person name="Grijseels S."/>
            <person name="Prigent S."/>
            <person name="Ji B."/>
            <person name="Dainat J."/>
            <person name="Nielsen K.F."/>
            <person name="Frisvad J.C."/>
            <person name="Workman M."/>
            <person name="Nielsen J."/>
        </authorList>
    </citation>
    <scope>NUCLEOTIDE SEQUENCE [LARGE SCALE GENOMIC DNA]</scope>
    <source>
        <strain evidence="10">IBT 11843</strain>
    </source>
</reference>
<feature type="transmembrane region" description="Helical" evidence="7">
    <location>
        <begin position="220"/>
        <end position="242"/>
    </location>
</feature>
<comment type="similarity">
    <text evidence="5">Belongs to the SAT4 family.</text>
</comment>
<dbReference type="AlphaFoldDB" id="A0A1V6P6Y5"/>
<feature type="transmembrane region" description="Helical" evidence="7">
    <location>
        <begin position="136"/>
        <end position="159"/>
    </location>
</feature>
<dbReference type="InterPro" id="IPR049326">
    <property type="entry name" value="Rhodopsin_dom_fungi"/>
</dbReference>
<dbReference type="STRING" id="69771.A0A1V6P6Y5"/>
<dbReference type="EMBL" id="MDYL01000019">
    <property type="protein sequence ID" value="OQD72751.1"/>
    <property type="molecule type" value="Genomic_DNA"/>
</dbReference>
<sequence>MTLMSSLMGRSPGDPDIDHAVQTWDYVTQSLCIIMMTLFFGLRLYTRLFVLNGFNKEDWMCVGAWVLGTGYSIIALLMGHYGGGLHIDDVPPENLIPYGKTVYVTMVMYGPTAYLTKFCLLWIMTRVFSPFRKAIIFIYAFMGIMLAYYIPAVIVKIRICNPIGSFWDSDIKGTCLDETSIILADAVVSMVSDLIILLLPLPLTMSLQMAQRKKLRVMGLLGAGGLAVTASVIRLALIVTTGQSKDTTYAFMRINMLGNAEIAMGVICTCLPALSALLIRVYHDYSSNKGTNTSQYKLSTMQDQSKTQRSKKQLSVLEAESDEDVLMYNAQGNPRIETTIRGDTERQASSGGGGSPFEGGLGGIGITRTVDVSTSVESR</sequence>
<feature type="transmembrane region" description="Helical" evidence="7">
    <location>
        <begin position="26"/>
        <end position="46"/>
    </location>
</feature>
<comment type="subcellular location">
    <subcellularLocation>
        <location evidence="1">Membrane</location>
        <topology evidence="1">Multi-pass membrane protein</topology>
    </subcellularLocation>
</comment>
<evidence type="ECO:0000256" key="7">
    <source>
        <dbReference type="SAM" id="Phobius"/>
    </source>
</evidence>
<feature type="transmembrane region" description="Helical" evidence="7">
    <location>
        <begin position="179"/>
        <end position="199"/>
    </location>
</feature>
<proteinExistence type="inferred from homology"/>
<evidence type="ECO:0000256" key="4">
    <source>
        <dbReference type="ARBA" id="ARBA00023136"/>
    </source>
</evidence>
<dbReference type="OrthoDB" id="5342292at2759"/>